<accession>A0A2H1YIJ2</accession>
<proteinExistence type="predicted"/>
<dbReference type="RefSeq" id="WP_101917955.1">
    <property type="nucleotide sequence ID" value="NZ_OENF01000039.1"/>
</dbReference>
<dbReference type="EMBL" id="OENF01000039">
    <property type="protein sequence ID" value="SOS75319.1"/>
    <property type="molecule type" value="Genomic_DNA"/>
</dbReference>
<feature type="chain" id="PRO_5013796346" description="BIG2 domain-containing protein" evidence="1">
    <location>
        <begin position="26"/>
        <end position="580"/>
    </location>
</feature>
<dbReference type="OrthoDB" id="1151286at2"/>
<dbReference type="AlphaFoldDB" id="A0A2H1YIJ2"/>
<sequence>MKKSNLIFSVLLLAFLTLFTMVSCSDDDPIPIVDIELNSKELTLTEKGTSGIINVLKGNGAYSVTSSDKKIATASIITDKETQKTTISVTPVSAGTATITLVDAADKKSEITVLVKTPDVAIEKSLVNLLIDEVATVKILAGSSEYEISVNNSNATAEIVGMDIKITGKVLGESEVTLTDLKTKKTAVITVKITPAPELTLDKEKVEFILTQTGTVTVLTGTAPYVLTDKYTWSKAESTYKIVNKEGQEDVNGNIIVFDSTKPASDSYVITDAKSKEIDLDVKVFKALSVSETALEIPKGKSVEITLEGKIDAIEVSSTNSDAATAEIKDEYGSSSRTVIIKTAQVGSAELTFTDGVTTQKVTVTVISPSQLAIFNDDVEVNTTTVYELGSLGLVLQGGIGEYNVTFSKENILTFDEIQQSPLDDSKYHLKLNRNFSVRKGGDVVVTVSRKDDATDSKSFTVKYKTLISAAIKINGVDVIQKETSEYGMATPYFTANQEKSYDVYVALGTTVDFEILNNTNNNCTLDASGYGSDRAEITGDATKFSVKTVKSGNYYLSIVKGNPDDKNKEQVLLITVRIQ</sequence>
<evidence type="ECO:0008006" key="4">
    <source>
        <dbReference type="Google" id="ProtNLM"/>
    </source>
</evidence>
<keyword evidence="3" id="KW-1185">Reference proteome</keyword>
<gene>
    <name evidence="2" type="ORF">TNO020_440093</name>
</gene>
<reference evidence="3" key="1">
    <citation type="submission" date="2017-11" db="EMBL/GenBank/DDBJ databases">
        <authorList>
            <person name="Duchaud E."/>
        </authorList>
    </citation>
    <scope>NUCLEOTIDE SEQUENCE [LARGE SCALE GENOMIC DNA]</scope>
    <source>
        <strain evidence="3">Tenacibaculum sp. TNO020</strain>
    </source>
</reference>
<keyword evidence="1" id="KW-0732">Signal</keyword>
<evidence type="ECO:0000256" key="1">
    <source>
        <dbReference type="SAM" id="SignalP"/>
    </source>
</evidence>
<evidence type="ECO:0000313" key="3">
    <source>
        <dbReference type="Proteomes" id="UP000234211"/>
    </source>
</evidence>
<feature type="signal peptide" evidence="1">
    <location>
        <begin position="1"/>
        <end position="25"/>
    </location>
</feature>
<name>A0A2H1YIJ2_9FLAO</name>
<evidence type="ECO:0000313" key="2">
    <source>
        <dbReference type="EMBL" id="SOS75319.1"/>
    </source>
</evidence>
<protein>
    <recommendedName>
        <fullName evidence="4">BIG2 domain-containing protein</fullName>
    </recommendedName>
</protein>
<organism evidence="2 3">
    <name type="scientific">Tenacibaculum piscium</name>
    <dbReference type="NCBI Taxonomy" id="1458515"/>
    <lineage>
        <taxon>Bacteria</taxon>
        <taxon>Pseudomonadati</taxon>
        <taxon>Bacteroidota</taxon>
        <taxon>Flavobacteriia</taxon>
        <taxon>Flavobacteriales</taxon>
        <taxon>Flavobacteriaceae</taxon>
        <taxon>Tenacibaculum</taxon>
    </lineage>
</organism>
<dbReference type="Proteomes" id="UP000234211">
    <property type="component" value="Unassembled WGS sequence"/>
</dbReference>
<dbReference type="PROSITE" id="PS51257">
    <property type="entry name" value="PROKAR_LIPOPROTEIN"/>
    <property type="match status" value="1"/>
</dbReference>